<dbReference type="Pfam" id="PF00106">
    <property type="entry name" value="adh_short"/>
    <property type="match status" value="1"/>
</dbReference>
<dbReference type="PATRIC" id="fig|111780.3.peg.1658"/>
<dbReference type="InterPro" id="IPR002347">
    <property type="entry name" value="SDR_fam"/>
</dbReference>
<keyword evidence="5" id="KW-1185">Reference proteome</keyword>
<dbReference type="EMBL" id="CP003653">
    <property type="protein sequence ID" value="AFZ35156.1"/>
    <property type="molecule type" value="Genomic_DNA"/>
</dbReference>
<evidence type="ECO:0000313" key="4">
    <source>
        <dbReference type="EMBL" id="AFZ35156.1"/>
    </source>
</evidence>
<dbReference type="GO" id="GO:0004316">
    <property type="term" value="F:3-oxoacyl-[acyl-carrier-protein] reductase (NADPH) activity"/>
    <property type="evidence" value="ECO:0007669"/>
    <property type="project" value="UniProtKB-EC"/>
</dbReference>
<comment type="similarity">
    <text evidence="1 3">Belongs to the short-chain dehydrogenases/reductases (SDR) family.</text>
</comment>
<dbReference type="STRING" id="111780.Sta7437_1590"/>
<protein>
    <submittedName>
        <fullName evidence="4">3-oxoacyl-(Acyl-carrier-protein) reductase</fullName>
        <ecNumber evidence="4">1.1.1.100</ecNumber>
    </submittedName>
</protein>
<evidence type="ECO:0000256" key="2">
    <source>
        <dbReference type="ARBA" id="ARBA00023002"/>
    </source>
</evidence>
<dbReference type="PANTHER" id="PTHR42879:SF2">
    <property type="entry name" value="3-OXOACYL-[ACYL-CARRIER-PROTEIN] REDUCTASE FABG"/>
    <property type="match status" value="1"/>
</dbReference>
<dbReference type="Proteomes" id="UP000010473">
    <property type="component" value="Chromosome"/>
</dbReference>
<name>K9XSV2_STAC7</name>
<dbReference type="KEGG" id="scs:Sta7437_1590"/>
<keyword evidence="2 4" id="KW-0560">Oxidoreductase</keyword>
<accession>K9XSV2</accession>
<evidence type="ECO:0000313" key="5">
    <source>
        <dbReference type="Proteomes" id="UP000010473"/>
    </source>
</evidence>
<dbReference type="PROSITE" id="PS00061">
    <property type="entry name" value="ADH_SHORT"/>
    <property type="match status" value="1"/>
</dbReference>
<dbReference type="CDD" id="cd05233">
    <property type="entry name" value="SDR_c"/>
    <property type="match status" value="1"/>
</dbReference>
<dbReference type="RefSeq" id="WP_015192827.1">
    <property type="nucleotide sequence ID" value="NC_019748.1"/>
</dbReference>
<dbReference type="GO" id="GO:0032787">
    <property type="term" value="P:monocarboxylic acid metabolic process"/>
    <property type="evidence" value="ECO:0007669"/>
    <property type="project" value="UniProtKB-ARBA"/>
</dbReference>
<evidence type="ECO:0000256" key="1">
    <source>
        <dbReference type="ARBA" id="ARBA00006484"/>
    </source>
</evidence>
<gene>
    <name evidence="4" type="ordered locus">Sta7437_1590</name>
</gene>
<dbReference type="InterPro" id="IPR020904">
    <property type="entry name" value="Sc_DH/Rdtase_CS"/>
</dbReference>
<proteinExistence type="inferred from homology"/>
<dbReference type="Gene3D" id="3.40.50.720">
    <property type="entry name" value="NAD(P)-binding Rossmann-like Domain"/>
    <property type="match status" value="1"/>
</dbReference>
<dbReference type="PRINTS" id="PR00081">
    <property type="entry name" value="GDHRDH"/>
</dbReference>
<dbReference type="HOGENOM" id="CLU_010194_1_0_3"/>
<dbReference type="OrthoDB" id="9803333at2"/>
<dbReference type="InterPro" id="IPR036291">
    <property type="entry name" value="NAD(P)-bd_dom_sf"/>
</dbReference>
<organism evidence="4 5">
    <name type="scientific">Stanieria cyanosphaera (strain ATCC 29371 / PCC 7437)</name>
    <dbReference type="NCBI Taxonomy" id="111780"/>
    <lineage>
        <taxon>Bacteria</taxon>
        <taxon>Bacillati</taxon>
        <taxon>Cyanobacteriota</taxon>
        <taxon>Cyanophyceae</taxon>
        <taxon>Pleurocapsales</taxon>
        <taxon>Dermocarpellaceae</taxon>
        <taxon>Stanieria</taxon>
    </lineage>
</organism>
<dbReference type="eggNOG" id="COG1028">
    <property type="taxonomic scope" value="Bacteria"/>
</dbReference>
<dbReference type="InterPro" id="IPR050259">
    <property type="entry name" value="SDR"/>
</dbReference>
<dbReference type="PANTHER" id="PTHR42879">
    <property type="entry name" value="3-OXOACYL-(ACYL-CARRIER-PROTEIN) REDUCTASE"/>
    <property type="match status" value="1"/>
</dbReference>
<dbReference type="PRINTS" id="PR00080">
    <property type="entry name" value="SDRFAMILY"/>
</dbReference>
<evidence type="ECO:0000256" key="3">
    <source>
        <dbReference type="RuleBase" id="RU000363"/>
    </source>
</evidence>
<reference evidence="5" key="1">
    <citation type="journal article" date="2013" name="Proc. Natl. Acad. Sci. U.S.A.">
        <title>Improving the coverage of the cyanobacterial phylum using diversity-driven genome sequencing.</title>
        <authorList>
            <person name="Shih P.M."/>
            <person name="Wu D."/>
            <person name="Latifi A."/>
            <person name="Axen S.D."/>
            <person name="Fewer D.P."/>
            <person name="Talla E."/>
            <person name="Calteau A."/>
            <person name="Cai F."/>
            <person name="Tandeau de Marsac N."/>
            <person name="Rippka R."/>
            <person name="Herdman M."/>
            <person name="Sivonen K."/>
            <person name="Coursin T."/>
            <person name="Laurent T."/>
            <person name="Goodwin L."/>
            <person name="Nolan M."/>
            <person name="Davenport K.W."/>
            <person name="Han C.S."/>
            <person name="Rubin E.M."/>
            <person name="Eisen J.A."/>
            <person name="Woyke T."/>
            <person name="Gugger M."/>
            <person name="Kerfeld C.A."/>
        </authorList>
    </citation>
    <scope>NUCLEOTIDE SEQUENCE [LARGE SCALE GENOMIC DNA]</scope>
    <source>
        <strain evidence="5">ATCC 29371 / PCC 7437</strain>
    </source>
</reference>
<dbReference type="FunFam" id="3.40.50.720:FF:000084">
    <property type="entry name" value="Short-chain dehydrogenase reductase"/>
    <property type="match status" value="1"/>
</dbReference>
<dbReference type="SUPFAM" id="SSF51735">
    <property type="entry name" value="NAD(P)-binding Rossmann-fold domains"/>
    <property type="match status" value="1"/>
</dbReference>
<dbReference type="EC" id="1.1.1.100" evidence="4"/>
<sequence>MDLGIKGKVAVITGGDSGIGKATAKLLAAEGVKIALLDKTIEPLKETVEEINKIGEAFPVSADLRNLEEVEAAKQQIIDRFGTVHILVNCAGITGSTKEFLELTDQDWYETIDIDFMAAVRVCRAFIPVMQKEGWGRIVLIGSEDAVQPYPDEMPYCAAKAAILNFAKNLSQVYAKDGILVNSVSPAFIATPMTDKMMEKRAEELGVSFDEAIESFLEEKRPHLELKRRGKAQEVAAVIAFLCSQHSSFVVGANYRVDGGSVATVCN</sequence>
<dbReference type="AlphaFoldDB" id="K9XSV2"/>